<organism evidence="1 2">
    <name type="scientific">Vibrio inusitatus NBRC 102082</name>
    <dbReference type="NCBI Taxonomy" id="1219070"/>
    <lineage>
        <taxon>Bacteria</taxon>
        <taxon>Pseudomonadati</taxon>
        <taxon>Pseudomonadota</taxon>
        <taxon>Gammaproteobacteria</taxon>
        <taxon>Vibrionales</taxon>
        <taxon>Vibrionaceae</taxon>
        <taxon>Vibrio</taxon>
    </lineage>
</organism>
<dbReference type="AlphaFoldDB" id="A0A4Y3HTF1"/>
<dbReference type="InterPro" id="IPR011004">
    <property type="entry name" value="Trimer_LpxA-like_sf"/>
</dbReference>
<dbReference type="GO" id="GO:0016740">
    <property type="term" value="F:transferase activity"/>
    <property type="evidence" value="ECO:0007669"/>
    <property type="project" value="UniProtKB-KW"/>
</dbReference>
<evidence type="ECO:0000313" key="2">
    <source>
        <dbReference type="Proteomes" id="UP000318717"/>
    </source>
</evidence>
<evidence type="ECO:0000313" key="1">
    <source>
        <dbReference type="EMBL" id="GEA50327.1"/>
    </source>
</evidence>
<keyword evidence="1" id="KW-0808">Transferase</keyword>
<dbReference type="Pfam" id="PF00132">
    <property type="entry name" value="Hexapep"/>
    <property type="match status" value="1"/>
</dbReference>
<proteinExistence type="predicted"/>
<dbReference type="SUPFAM" id="SSF51161">
    <property type="entry name" value="Trimeric LpxA-like enzymes"/>
    <property type="match status" value="1"/>
</dbReference>
<name>A0A4Y3HTF1_9VIBR</name>
<comment type="caution">
    <text evidence="1">The sequence shown here is derived from an EMBL/GenBank/DDBJ whole genome shotgun (WGS) entry which is preliminary data.</text>
</comment>
<gene>
    <name evidence="1" type="primary">sypM</name>
    <name evidence="1" type="ORF">VIN01S_11310</name>
</gene>
<reference evidence="1 2" key="1">
    <citation type="submission" date="2019-06" db="EMBL/GenBank/DDBJ databases">
        <title>Whole genome shotgun sequence of Vibrio inusitatus NBRC 102082.</title>
        <authorList>
            <person name="Hosoyama A."/>
            <person name="Uohara A."/>
            <person name="Ohji S."/>
            <person name="Ichikawa N."/>
        </authorList>
    </citation>
    <scope>NUCLEOTIDE SEQUENCE [LARGE SCALE GENOMIC DNA]</scope>
    <source>
        <strain evidence="1 2">NBRC 102082</strain>
    </source>
</reference>
<dbReference type="InterPro" id="IPR001451">
    <property type="entry name" value="Hexapep"/>
</dbReference>
<dbReference type="Gene3D" id="2.160.10.10">
    <property type="entry name" value="Hexapeptide repeat proteins"/>
    <property type="match status" value="1"/>
</dbReference>
<dbReference type="PANTHER" id="PTHR23416">
    <property type="entry name" value="SIALIC ACID SYNTHASE-RELATED"/>
    <property type="match status" value="1"/>
</dbReference>
<dbReference type="OrthoDB" id="9815592at2"/>
<accession>A0A4Y3HTF1</accession>
<protein>
    <submittedName>
        <fullName evidence="1">Acetyltransferase</fullName>
    </submittedName>
</protein>
<dbReference type="Proteomes" id="UP000318717">
    <property type="component" value="Unassembled WGS sequence"/>
</dbReference>
<dbReference type="EMBL" id="BJLF01000004">
    <property type="protein sequence ID" value="GEA50327.1"/>
    <property type="molecule type" value="Genomic_DNA"/>
</dbReference>
<dbReference type="InterPro" id="IPR051159">
    <property type="entry name" value="Hexapeptide_acetyltransf"/>
</dbReference>
<dbReference type="CDD" id="cd04647">
    <property type="entry name" value="LbH_MAT_like"/>
    <property type="match status" value="1"/>
</dbReference>
<dbReference type="RefSeq" id="WP_141344719.1">
    <property type="nucleotide sequence ID" value="NZ_BJLF01000004.1"/>
</dbReference>
<keyword evidence="2" id="KW-1185">Reference proteome</keyword>
<sequence length="248" mass="26756">MNALDANQLKQKLKTSRSPLGKKLFSLAKAIRVCDIRYPTLLNKLFYTSYVGFRDAFNFILRVFFQTPAFRGRCQSSGKALYLYGGVPFVSGPLSITVGDRCRISGQTTFSASAHTRYPSLIIGSNVGIGWQTTIAVGSKVVIEDNVRIAGKANLFGYSGHPLDARRRAKGEPDDISQIGDIVLKRDCWLGTNCIVKSGVTIGQGAVIASGSVVTKDIPPFVVAAGVPAKVIKYISQETHSEQGGEHA</sequence>